<comment type="caution">
    <text evidence="1">The sequence shown here is derived from an EMBL/GenBank/DDBJ whole genome shotgun (WGS) entry which is preliminary data.</text>
</comment>
<organism evidence="1 2">
    <name type="scientific">Dissulfuribacter thermophilus</name>
    <dbReference type="NCBI Taxonomy" id="1156395"/>
    <lineage>
        <taxon>Bacteria</taxon>
        <taxon>Pseudomonadati</taxon>
        <taxon>Thermodesulfobacteriota</taxon>
        <taxon>Dissulfuribacteria</taxon>
        <taxon>Dissulfuribacterales</taxon>
        <taxon>Dissulfuribacteraceae</taxon>
        <taxon>Dissulfuribacter</taxon>
    </lineage>
</organism>
<dbReference type="RefSeq" id="WP_067615844.1">
    <property type="nucleotide sequence ID" value="NZ_MAGO01000001.1"/>
</dbReference>
<evidence type="ECO:0000313" key="1">
    <source>
        <dbReference type="EMBL" id="OCC16589.1"/>
    </source>
</evidence>
<sequence>MSFDTTKLPFLNFRNEKQFNDQIQELKKYFRRNENALIEVFKRGDELKEIFIEMDPMLQELTQKICPYCGNVCCANRHGLPEFADIVAFLAMKEEPPTYKLNVDLRAICQFLSNNGCILPRYRRPYRCTWYFCEPMLLEVDIGPIKRYKEFLRLVKALAQKRGELLQAFYQIYKEYK</sequence>
<dbReference type="EMBL" id="MAGO01000001">
    <property type="protein sequence ID" value="OCC16589.1"/>
    <property type="molecule type" value="Genomic_DNA"/>
</dbReference>
<dbReference type="STRING" id="1156395.DBT_0407"/>
<gene>
    <name evidence="1" type="ORF">DBT_0407</name>
</gene>
<dbReference type="AlphaFoldDB" id="A0A1B9F9J1"/>
<name>A0A1B9F9J1_9BACT</name>
<accession>A0A1B9F9J1</accession>
<proteinExistence type="predicted"/>
<dbReference type="OrthoDB" id="9800594at2"/>
<keyword evidence="2" id="KW-1185">Reference proteome</keyword>
<dbReference type="Proteomes" id="UP000093080">
    <property type="component" value="Unassembled WGS sequence"/>
</dbReference>
<reference evidence="1 2" key="1">
    <citation type="submission" date="2016-06" db="EMBL/GenBank/DDBJ databases">
        <title>Respiratory ammonification of nitrate coupled to the oxidation of elemental sulfur in deep-sea autotrophic thermophilic bacteria.</title>
        <authorList>
            <person name="Slobodkina G.B."/>
            <person name="Mardanov A.V."/>
            <person name="Ravin N.V."/>
            <person name="Frolova A.A."/>
            <person name="Viryasiv M.B."/>
            <person name="Chernyh N.A."/>
            <person name="Bonch-Osmolovskaya E.A."/>
            <person name="Slobodkin A.I."/>
        </authorList>
    </citation>
    <scope>NUCLEOTIDE SEQUENCE [LARGE SCALE GENOMIC DNA]</scope>
    <source>
        <strain evidence="1 2">S69</strain>
    </source>
</reference>
<protein>
    <submittedName>
        <fullName evidence="1">Uncharacterized protein</fullName>
    </submittedName>
</protein>
<evidence type="ECO:0000313" key="2">
    <source>
        <dbReference type="Proteomes" id="UP000093080"/>
    </source>
</evidence>